<dbReference type="AlphaFoldDB" id="A0A4V5N6B4"/>
<dbReference type="Proteomes" id="UP000308549">
    <property type="component" value="Unassembled WGS sequence"/>
</dbReference>
<organism evidence="2 3">
    <name type="scientific">Salinomyces thailandicus</name>
    <dbReference type="NCBI Taxonomy" id="706561"/>
    <lineage>
        <taxon>Eukaryota</taxon>
        <taxon>Fungi</taxon>
        <taxon>Dikarya</taxon>
        <taxon>Ascomycota</taxon>
        <taxon>Pezizomycotina</taxon>
        <taxon>Dothideomycetes</taxon>
        <taxon>Dothideomycetidae</taxon>
        <taxon>Mycosphaerellales</taxon>
        <taxon>Teratosphaeriaceae</taxon>
        <taxon>Salinomyces</taxon>
    </lineage>
</organism>
<feature type="transmembrane region" description="Helical" evidence="1">
    <location>
        <begin position="392"/>
        <end position="418"/>
    </location>
</feature>
<sequence length="448" mass="48950">MSINAAVGHLARRGLQHAQQHFQPTAEITASSVDAPEHGSEPKLDMKLGEMLPILITDLIALLLVASIRYTVGEVVASLAMIESPSSTATIQLSKVAPPEYSEEPYADEPDAPLDQKTNEKQELLPSEAMAREHRDEDVEIMVTNNKPITAKMFQSISLLKRVGGSRGRWRGLGVSAVYHFLHGMLTNVFASFLGFGIIGNALCYIFVSLILMRVHMLWTHSMIAYPSQKSFFMRFVPRKESRALFLPTLVHAAAQQATFILPIAVAFAVGMPFGPQFTPEDGAPAPHHGGHHGHGEHPHKQGCAMMLAGLRFLAVPATALFVALAILLPAAVTLTRVEAALLPEGEETIVPFDREAIVSDIDLTTRAGSRALFVQAWRSFDRSARLRLVKLYVKMVMVQVSIVVVALHLMVAEVFLIGGERLAELGRAAAEQMKVMSVEAHKQQGPQ</sequence>
<proteinExistence type="predicted"/>
<dbReference type="OrthoDB" id="2896006at2759"/>
<feature type="transmembrane region" description="Helical" evidence="1">
    <location>
        <begin position="313"/>
        <end position="335"/>
    </location>
</feature>
<evidence type="ECO:0000313" key="3">
    <source>
        <dbReference type="Proteomes" id="UP000308549"/>
    </source>
</evidence>
<gene>
    <name evidence="2" type="ORF">B0A50_00330</name>
</gene>
<keyword evidence="1" id="KW-0812">Transmembrane</keyword>
<keyword evidence="3" id="KW-1185">Reference proteome</keyword>
<dbReference type="EMBL" id="NAJL01000001">
    <property type="protein sequence ID" value="TKA34349.1"/>
    <property type="molecule type" value="Genomic_DNA"/>
</dbReference>
<accession>A0A4V5N6B4</accession>
<name>A0A4V5N6B4_9PEZI</name>
<evidence type="ECO:0000313" key="2">
    <source>
        <dbReference type="EMBL" id="TKA34349.1"/>
    </source>
</evidence>
<evidence type="ECO:0000256" key="1">
    <source>
        <dbReference type="SAM" id="Phobius"/>
    </source>
</evidence>
<protein>
    <submittedName>
        <fullName evidence="2">Uncharacterized protein</fullName>
    </submittedName>
</protein>
<comment type="caution">
    <text evidence="2">The sequence shown here is derived from an EMBL/GenBank/DDBJ whole genome shotgun (WGS) entry which is preliminary data.</text>
</comment>
<keyword evidence="1" id="KW-1133">Transmembrane helix</keyword>
<reference evidence="2 3" key="1">
    <citation type="submission" date="2017-03" db="EMBL/GenBank/DDBJ databases">
        <title>Genomes of endolithic fungi from Antarctica.</title>
        <authorList>
            <person name="Coleine C."/>
            <person name="Masonjones S."/>
            <person name="Stajich J.E."/>
        </authorList>
    </citation>
    <scope>NUCLEOTIDE SEQUENCE [LARGE SCALE GENOMIC DNA]</scope>
    <source>
        <strain evidence="2 3">CCFEE 6315</strain>
    </source>
</reference>
<keyword evidence="1" id="KW-0472">Membrane</keyword>